<evidence type="ECO:0000313" key="12">
    <source>
        <dbReference type="Proteomes" id="UP001597102"/>
    </source>
</evidence>
<protein>
    <recommendedName>
        <fullName evidence="9">Isocitrate dehydrogenase [NADP]</fullName>
        <ecNumber evidence="9">1.1.1.42</ecNumber>
    </recommendedName>
</protein>
<dbReference type="InterPro" id="IPR004790">
    <property type="entry name" value="Isocitrate_DH_NADP"/>
</dbReference>
<accession>A0ABW3JBH1</accession>
<dbReference type="InterPro" id="IPR019818">
    <property type="entry name" value="IsoCit/isopropylmalate_DH_CS"/>
</dbReference>
<dbReference type="Proteomes" id="UP001597102">
    <property type="component" value="Unassembled WGS sequence"/>
</dbReference>
<dbReference type="EMBL" id="JBHTJO010000001">
    <property type="protein sequence ID" value="MFD0987634.1"/>
    <property type="molecule type" value="Genomic_DNA"/>
</dbReference>
<evidence type="ECO:0000256" key="4">
    <source>
        <dbReference type="ARBA" id="ARBA00022723"/>
    </source>
</evidence>
<comment type="cofactor">
    <cofactor evidence="1">
        <name>Mn(2+)</name>
        <dbReference type="ChEBI" id="CHEBI:29035"/>
    </cofactor>
</comment>
<dbReference type="SUPFAM" id="SSF53659">
    <property type="entry name" value="Isocitrate/Isopropylmalate dehydrogenase-like"/>
    <property type="match status" value="1"/>
</dbReference>
<dbReference type="RefSeq" id="WP_379089810.1">
    <property type="nucleotide sequence ID" value="NZ_JBHTJO010000001.1"/>
</dbReference>
<dbReference type="Gene3D" id="3.40.718.10">
    <property type="entry name" value="Isopropylmalate Dehydrogenase"/>
    <property type="match status" value="1"/>
</dbReference>
<keyword evidence="3 9" id="KW-0816">Tricarboxylic acid cycle</keyword>
<comment type="catalytic activity">
    <reaction evidence="9">
        <text>D-threo-isocitrate + NADP(+) = 2-oxoglutarate + CO2 + NADPH</text>
        <dbReference type="Rhea" id="RHEA:19629"/>
        <dbReference type="ChEBI" id="CHEBI:15562"/>
        <dbReference type="ChEBI" id="CHEBI:16526"/>
        <dbReference type="ChEBI" id="CHEBI:16810"/>
        <dbReference type="ChEBI" id="CHEBI:57783"/>
        <dbReference type="ChEBI" id="CHEBI:58349"/>
        <dbReference type="EC" id="1.1.1.42"/>
    </reaction>
</comment>
<dbReference type="InterPro" id="IPR024084">
    <property type="entry name" value="IsoPropMal-DH-like_dom"/>
</dbReference>
<keyword evidence="6 9" id="KW-0521">NADP</keyword>
<sequence>MKKIPVENPIVELDGDEMTRVIWQFIKEKLILAYVDVPLKYYDLSIENRDATDDQVTVEAAEAIKATGVGVKCATITPDEARVEEFGLKKMWRSPNGTIRNILGGVIFREPIICQNVPRLVPGWTQPIVIGRHAFGDIYRATDFVVPGPGKLTISFVGEDGEKIEKEIYDFPGGGVAMGMFNLDESIRDFARASLNYGLARNYPVFLSTKNTILKAYDGRFKDLFQEVYDAEFKEAFEKRGLTYEHRLIDDMVACALRWSGGYVWACKNYDGDVQSDTVAQGFGSLGLMTSVLMTPDGKVVETEAAHGTVTRHFRRHQEGLETSTNSTASIFAWTRALKHRAKLDDNEALATFAETLEKVVVDTIEDGFMTKDLALLVGPQQGWLSTTGFLDKIDENLQAAMADAS</sequence>
<dbReference type="NCBIfam" id="NF006156">
    <property type="entry name" value="PRK08299.1"/>
    <property type="match status" value="1"/>
</dbReference>
<evidence type="ECO:0000259" key="10">
    <source>
        <dbReference type="SMART" id="SM01329"/>
    </source>
</evidence>
<evidence type="ECO:0000256" key="6">
    <source>
        <dbReference type="ARBA" id="ARBA00022857"/>
    </source>
</evidence>
<proteinExistence type="inferred from homology"/>
<gene>
    <name evidence="11" type="ORF">ACFQ2F_11060</name>
</gene>
<organism evidence="11 12">
    <name type="scientific">Methyloligella solikamskensis</name>
    <dbReference type="NCBI Taxonomy" id="1177756"/>
    <lineage>
        <taxon>Bacteria</taxon>
        <taxon>Pseudomonadati</taxon>
        <taxon>Pseudomonadota</taxon>
        <taxon>Alphaproteobacteria</taxon>
        <taxon>Hyphomicrobiales</taxon>
        <taxon>Hyphomicrobiaceae</taxon>
        <taxon>Methyloligella</taxon>
    </lineage>
</organism>
<evidence type="ECO:0000256" key="1">
    <source>
        <dbReference type="ARBA" id="ARBA00001936"/>
    </source>
</evidence>
<dbReference type="SMART" id="SM01329">
    <property type="entry name" value="Iso_dh"/>
    <property type="match status" value="1"/>
</dbReference>
<evidence type="ECO:0000256" key="7">
    <source>
        <dbReference type="ARBA" id="ARBA00023002"/>
    </source>
</evidence>
<evidence type="ECO:0000256" key="3">
    <source>
        <dbReference type="ARBA" id="ARBA00022532"/>
    </source>
</evidence>
<dbReference type="Pfam" id="PF00180">
    <property type="entry name" value="Iso_dh"/>
    <property type="match status" value="1"/>
</dbReference>
<keyword evidence="8 9" id="KW-0464">Manganese</keyword>
<dbReference type="PROSITE" id="PS00470">
    <property type="entry name" value="IDH_IMDH"/>
    <property type="match status" value="1"/>
</dbReference>
<keyword evidence="7 9" id="KW-0560">Oxidoreductase</keyword>
<comment type="cofactor">
    <cofactor evidence="9">
        <name>Mg(2+)</name>
        <dbReference type="ChEBI" id="CHEBI:18420"/>
    </cofactor>
    <cofactor evidence="9">
        <name>Mn(2+)</name>
        <dbReference type="ChEBI" id="CHEBI:29035"/>
    </cofactor>
    <text evidence="9">Binds 1 Mg(2+) or Mn(2+) ion per subunit.</text>
</comment>
<comment type="caution">
    <text evidence="11">The sequence shown here is derived from an EMBL/GenBank/DDBJ whole genome shotgun (WGS) entry which is preliminary data.</text>
</comment>
<keyword evidence="4 9" id="KW-0479">Metal-binding</keyword>
<dbReference type="PIRSF" id="PIRSF000108">
    <property type="entry name" value="IDH_NADP"/>
    <property type="match status" value="1"/>
</dbReference>
<reference evidence="12" key="1">
    <citation type="journal article" date="2019" name="Int. J. Syst. Evol. Microbiol.">
        <title>The Global Catalogue of Microorganisms (GCM) 10K type strain sequencing project: providing services to taxonomists for standard genome sequencing and annotation.</title>
        <authorList>
            <consortium name="The Broad Institute Genomics Platform"/>
            <consortium name="The Broad Institute Genome Sequencing Center for Infectious Disease"/>
            <person name="Wu L."/>
            <person name="Ma J."/>
        </authorList>
    </citation>
    <scope>NUCLEOTIDE SEQUENCE [LARGE SCALE GENOMIC DNA]</scope>
    <source>
        <strain evidence="12">CCUG 61697</strain>
    </source>
</reference>
<keyword evidence="5 9" id="KW-0460">Magnesium</keyword>
<evidence type="ECO:0000256" key="2">
    <source>
        <dbReference type="ARBA" id="ARBA00007769"/>
    </source>
</evidence>
<name>A0ABW3JBH1_9HYPH</name>
<keyword evidence="12" id="KW-1185">Reference proteome</keyword>
<evidence type="ECO:0000256" key="5">
    <source>
        <dbReference type="ARBA" id="ARBA00022842"/>
    </source>
</evidence>
<dbReference type="EC" id="1.1.1.42" evidence="9"/>
<comment type="similarity">
    <text evidence="2 9">Belongs to the isocitrate and isopropylmalate dehydrogenases family.</text>
</comment>
<evidence type="ECO:0000313" key="11">
    <source>
        <dbReference type="EMBL" id="MFD0987634.1"/>
    </source>
</evidence>
<dbReference type="GO" id="GO:0004450">
    <property type="term" value="F:isocitrate dehydrogenase (NADP+) activity"/>
    <property type="evidence" value="ECO:0007669"/>
    <property type="project" value="UniProtKB-EC"/>
</dbReference>
<dbReference type="PANTHER" id="PTHR11822:SF21">
    <property type="entry name" value="ISOCITRATE DEHYDROGENASE [NADP], MITOCHONDRIAL"/>
    <property type="match status" value="1"/>
</dbReference>
<dbReference type="PANTHER" id="PTHR11822">
    <property type="entry name" value="NADP-SPECIFIC ISOCITRATE DEHYDROGENASE"/>
    <property type="match status" value="1"/>
</dbReference>
<evidence type="ECO:0000256" key="8">
    <source>
        <dbReference type="ARBA" id="ARBA00023211"/>
    </source>
</evidence>
<dbReference type="NCBIfam" id="TIGR00127">
    <property type="entry name" value="nadp_idh_euk"/>
    <property type="match status" value="1"/>
</dbReference>
<evidence type="ECO:0000256" key="9">
    <source>
        <dbReference type="PIRNR" id="PIRNR000108"/>
    </source>
</evidence>
<feature type="domain" description="Isopropylmalate dehydrogenase-like" evidence="10">
    <location>
        <begin position="9"/>
        <end position="394"/>
    </location>
</feature>